<evidence type="ECO:0000256" key="2">
    <source>
        <dbReference type="ARBA" id="ARBA00022723"/>
    </source>
</evidence>
<dbReference type="Pfam" id="PF00355">
    <property type="entry name" value="Rieske"/>
    <property type="match status" value="1"/>
</dbReference>
<keyword evidence="2" id="KW-0479">Metal-binding</keyword>
<evidence type="ECO:0000313" key="8">
    <source>
        <dbReference type="EMBL" id="MBB3046472.1"/>
    </source>
</evidence>
<accession>A0A7W4Z4U9</accession>
<comment type="caution">
    <text evidence="8">The sequence shown here is derived from an EMBL/GenBank/DDBJ whole genome shotgun (WGS) entry which is preliminary data.</text>
</comment>
<protein>
    <submittedName>
        <fullName evidence="8">Nitrite reductase/ring-hydroxylating ferredoxin subunit</fullName>
    </submittedName>
</protein>
<dbReference type="InterPro" id="IPR017941">
    <property type="entry name" value="Rieske_2Fe-2S"/>
</dbReference>
<keyword evidence="3" id="KW-0408">Iron</keyword>
<gene>
    <name evidence="8" type="ORF">FHR99_000708</name>
</gene>
<feature type="domain" description="Rieske" evidence="7">
    <location>
        <begin position="4"/>
        <end position="101"/>
    </location>
</feature>
<evidence type="ECO:0000259" key="7">
    <source>
        <dbReference type="PROSITE" id="PS51296"/>
    </source>
</evidence>
<evidence type="ECO:0000313" key="9">
    <source>
        <dbReference type="Proteomes" id="UP000537130"/>
    </source>
</evidence>
<evidence type="ECO:0000256" key="5">
    <source>
        <dbReference type="ARBA" id="ARBA00034078"/>
    </source>
</evidence>
<evidence type="ECO:0000256" key="1">
    <source>
        <dbReference type="ARBA" id="ARBA00022714"/>
    </source>
</evidence>
<comment type="similarity">
    <text evidence="6">Belongs to the bacterial ring-hydroxylating dioxygenase ferredoxin component family.</text>
</comment>
<sequence length="103" mass="12033">MRYFALEKLINLHDGYRKTFKIDDHHLLLVQEEGERFLVESFCPHREHSLIDATIFGDTITCPHHQYQFNLSSGAVLATTEESCRRLRVYPLIEEGREVGVML</sequence>
<comment type="cofactor">
    <cofactor evidence="5">
        <name>[2Fe-2S] cluster</name>
        <dbReference type="ChEBI" id="CHEBI:190135"/>
    </cofactor>
</comment>
<name>A0A7W4Z4U9_9GAMM</name>
<dbReference type="SUPFAM" id="SSF50022">
    <property type="entry name" value="ISP domain"/>
    <property type="match status" value="1"/>
</dbReference>
<proteinExistence type="inferred from homology"/>
<dbReference type="Proteomes" id="UP000537130">
    <property type="component" value="Unassembled WGS sequence"/>
</dbReference>
<dbReference type="InterPro" id="IPR036922">
    <property type="entry name" value="Rieske_2Fe-2S_sf"/>
</dbReference>
<reference evidence="8 9" key="1">
    <citation type="submission" date="2020-08" db="EMBL/GenBank/DDBJ databases">
        <title>Genomic Encyclopedia of Type Strains, Phase III (KMG-III): the genomes of soil and plant-associated and newly described type strains.</title>
        <authorList>
            <person name="Whitman W."/>
        </authorList>
    </citation>
    <scope>NUCLEOTIDE SEQUENCE [LARGE SCALE GENOMIC DNA]</scope>
    <source>
        <strain evidence="8 9">CECT 8654</strain>
    </source>
</reference>
<organism evidence="8 9">
    <name type="scientific">Litorivivens lipolytica</name>
    <dbReference type="NCBI Taxonomy" id="1524264"/>
    <lineage>
        <taxon>Bacteria</taxon>
        <taxon>Pseudomonadati</taxon>
        <taxon>Pseudomonadota</taxon>
        <taxon>Gammaproteobacteria</taxon>
        <taxon>Litorivivens</taxon>
    </lineage>
</organism>
<dbReference type="RefSeq" id="WP_183409166.1">
    <property type="nucleotide sequence ID" value="NZ_JACHWY010000001.1"/>
</dbReference>
<dbReference type="PANTHER" id="PTHR21496:SF0">
    <property type="entry name" value="RIESKE DOMAIN-CONTAINING PROTEIN"/>
    <property type="match status" value="1"/>
</dbReference>
<dbReference type="Gene3D" id="2.102.10.10">
    <property type="entry name" value="Rieske [2Fe-2S] iron-sulphur domain"/>
    <property type="match status" value="1"/>
</dbReference>
<dbReference type="GO" id="GO:0051537">
    <property type="term" value="F:2 iron, 2 sulfur cluster binding"/>
    <property type="evidence" value="ECO:0007669"/>
    <property type="project" value="UniProtKB-KW"/>
</dbReference>
<evidence type="ECO:0000256" key="4">
    <source>
        <dbReference type="ARBA" id="ARBA00023014"/>
    </source>
</evidence>
<dbReference type="GO" id="GO:0046872">
    <property type="term" value="F:metal ion binding"/>
    <property type="evidence" value="ECO:0007669"/>
    <property type="project" value="UniProtKB-KW"/>
</dbReference>
<evidence type="ECO:0000256" key="3">
    <source>
        <dbReference type="ARBA" id="ARBA00023004"/>
    </source>
</evidence>
<keyword evidence="4" id="KW-0411">Iron-sulfur</keyword>
<dbReference type="EMBL" id="JACHWY010000001">
    <property type="protein sequence ID" value="MBB3046472.1"/>
    <property type="molecule type" value="Genomic_DNA"/>
</dbReference>
<keyword evidence="9" id="KW-1185">Reference proteome</keyword>
<keyword evidence="1" id="KW-0001">2Fe-2S</keyword>
<evidence type="ECO:0000256" key="6">
    <source>
        <dbReference type="ARBA" id="ARBA00038001"/>
    </source>
</evidence>
<dbReference type="PROSITE" id="PS51296">
    <property type="entry name" value="RIESKE"/>
    <property type="match status" value="1"/>
</dbReference>
<dbReference type="AlphaFoldDB" id="A0A7W4Z4U9"/>
<dbReference type="PANTHER" id="PTHR21496">
    <property type="entry name" value="FERREDOXIN-RELATED"/>
    <property type="match status" value="1"/>
</dbReference>